<dbReference type="Gene3D" id="3.40.50.720">
    <property type="entry name" value="NAD(P)-binding Rossmann-like Domain"/>
    <property type="match status" value="1"/>
</dbReference>
<evidence type="ECO:0000256" key="3">
    <source>
        <dbReference type="RuleBase" id="RU000363"/>
    </source>
</evidence>
<accession>A0A5C8NKD8</accession>
<name>A0A5C8NKD8_9ACTN</name>
<dbReference type="NCBIfam" id="NF005881">
    <property type="entry name" value="PRK07832.1"/>
    <property type="match status" value="1"/>
</dbReference>
<dbReference type="Pfam" id="PF00106">
    <property type="entry name" value="adh_short"/>
    <property type="match status" value="1"/>
</dbReference>
<reference evidence="4 5" key="1">
    <citation type="submission" date="2019-06" db="EMBL/GenBank/DDBJ databases">
        <title>Aeromicrobium sp. nov., isolated from a maize field.</title>
        <authorList>
            <person name="Lin S.-Y."/>
            <person name="Tsai C.-F."/>
            <person name="Young C.-C."/>
        </authorList>
    </citation>
    <scope>NUCLEOTIDE SEQUENCE [LARGE SCALE GENOMIC DNA]</scope>
    <source>
        <strain evidence="4 5">CC-CFT486</strain>
    </source>
</reference>
<dbReference type="RefSeq" id="WP_147684873.1">
    <property type="nucleotide sequence ID" value="NZ_VDUX01000002.1"/>
</dbReference>
<evidence type="ECO:0000313" key="4">
    <source>
        <dbReference type="EMBL" id="TXL62314.1"/>
    </source>
</evidence>
<evidence type="ECO:0000313" key="5">
    <source>
        <dbReference type="Proteomes" id="UP000321571"/>
    </source>
</evidence>
<dbReference type="CDD" id="cd05233">
    <property type="entry name" value="SDR_c"/>
    <property type="match status" value="1"/>
</dbReference>
<dbReference type="Proteomes" id="UP000321571">
    <property type="component" value="Unassembled WGS sequence"/>
</dbReference>
<dbReference type="OrthoDB" id="3691025at2"/>
<comment type="similarity">
    <text evidence="1 3">Belongs to the short-chain dehydrogenases/reductases (SDR) family.</text>
</comment>
<dbReference type="PRINTS" id="PR00080">
    <property type="entry name" value="SDRFAMILY"/>
</dbReference>
<protein>
    <submittedName>
        <fullName evidence="4">SDR family oxidoreductase</fullName>
    </submittedName>
</protein>
<dbReference type="InterPro" id="IPR002347">
    <property type="entry name" value="SDR_fam"/>
</dbReference>
<proteinExistence type="inferred from homology"/>
<organism evidence="4 5">
    <name type="scientific">Aeromicrobium terrae</name>
    <dbReference type="NCBI Taxonomy" id="2498846"/>
    <lineage>
        <taxon>Bacteria</taxon>
        <taxon>Bacillati</taxon>
        <taxon>Actinomycetota</taxon>
        <taxon>Actinomycetes</taxon>
        <taxon>Propionibacteriales</taxon>
        <taxon>Nocardioidaceae</taxon>
        <taxon>Aeromicrobium</taxon>
    </lineage>
</organism>
<dbReference type="PRINTS" id="PR00081">
    <property type="entry name" value="GDHRDH"/>
</dbReference>
<evidence type="ECO:0000256" key="1">
    <source>
        <dbReference type="ARBA" id="ARBA00006484"/>
    </source>
</evidence>
<dbReference type="EMBL" id="VDUX01000002">
    <property type="protein sequence ID" value="TXL62314.1"/>
    <property type="molecule type" value="Genomic_DNA"/>
</dbReference>
<dbReference type="AlphaFoldDB" id="A0A5C8NKD8"/>
<dbReference type="GO" id="GO:0016020">
    <property type="term" value="C:membrane"/>
    <property type="evidence" value="ECO:0007669"/>
    <property type="project" value="TreeGrafter"/>
</dbReference>
<comment type="caution">
    <text evidence="4">The sequence shown here is derived from an EMBL/GenBank/DDBJ whole genome shotgun (WGS) entry which is preliminary data.</text>
</comment>
<dbReference type="PROSITE" id="PS00061">
    <property type="entry name" value="ADH_SHORT"/>
    <property type="match status" value="1"/>
</dbReference>
<evidence type="ECO:0000256" key="2">
    <source>
        <dbReference type="ARBA" id="ARBA00023002"/>
    </source>
</evidence>
<dbReference type="GO" id="GO:0016491">
    <property type="term" value="F:oxidoreductase activity"/>
    <property type="evidence" value="ECO:0007669"/>
    <property type="project" value="UniProtKB-KW"/>
</dbReference>
<dbReference type="SUPFAM" id="SSF51735">
    <property type="entry name" value="NAD(P)-binding Rossmann-fold domains"/>
    <property type="match status" value="1"/>
</dbReference>
<dbReference type="PANTHER" id="PTHR44196:SF1">
    <property type="entry name" value="DEHYDROGENASE_REDUCTASE SDR FAMILY MEMBER 7B"/>
    <property type="match status" value="1"/>
</dbReference>
<dbReference type="InterPro" id="IPR020904">
    <property type="entry name" value="Sc_DH/Rdtase_CS"/>
</dbReference>
<keyword evidence="2" id="KW-0560">Oxidoreductase</keyword>
<dbReference type="InterPro" id="IPR036291">
    <property type="entry name" value="NAD(P)-bd_dom_sf"/>
</dbReference>
<sequence>MTKTSFDGAVTVITGAGSGIGRATALLAASKGARLVLTDVGEETLKETVVLVEAAGGTVIHSAALDVRDADAVTDFAARAHELAGGSTDIVMNVAGISTWGRIQDLTVEHWRRTVDVDLMGPIHVMSAFVPAMIDARRGGHVVNVSSAAGLIGLPLHAPYSAAKFGLRGVSEVLRFDLERHRIKVSLVCPGGVDTPLVGTVDIVGVDREDPKVQKAIAAFSKHAVTPESAAASIVKGVEKGRYMVYTSQDIRFAYWAQRYVPFGYNVAMRIMNRQAQKVLVRR</sequence>
<keyword evidence="5" id="KW-1185">Reference proteome</keyword>
<gene>
    <name evidence="4" type="ORF">FHP06_06360</name>
</gene>
<dbReference type="PANTHER" id="PTHR44196">
    <property type="entry name" value="DEHYDROGENASE/REDUCTASE SDR FAMILY MEMBER 7B"/>
    <property type="match status" value="1"/>
</dbReference>